<reference evidence="2" key="2">
    <citation type="submission" date="2023-06" db="EMBL/GenBank/DDBJ databases">
        <authorList>
            <person name="Swenson N.G."/>
            <person name="Wegrzyn J.L."/>
            <person name="Mcevoy S.L."/>
        </authorList>
    </citation>
    <scope>NUCLEOTIDE SEQUENCE</scope>
    <source>
        <strain evidence="2">NS2018</strain>
        <tissue evidence="2">Leaf</tissue>
    </source>
</reference>
<reference evidence="2" key="1">
    <citation type="journal article" date="2022" name="Plant J.">
        <title>Strategies of tolerance reflected in two North American maple genomes.</title>
        <authorList>
            <person name="McEvoy S.L."/>
            <person name="Sezen U.U."/>
            <person name="Trouern-Trend A."/>
            <person name="McMahon S.M."/>
            <person name="Schaberg P.G."/>
            <person name="Yang J."/>
            <person name="Wegrzyn J.L."/>
            <person name="Swenson N.G."/>
        </authorList>
    </citation>
    <scope>NUCLEOTIDE SEQUENCE</scope>
    <source>
        <strain evidence="2">NS2018</strain>
    </source>
</reference>
<gene>
    <name evidence="2" type="ORF">LWI29_007352</name>
</gene>
<organism evidence="2 3">
    <name type="scientific">Acer saccharum</name>
    <name type="common">Sugar maple</name>
    <dbReference type="NCBI Taxonomy" id="4024"/>
    <lineage>
        <taxon>Eukaryota</taxon>
        <taxon>Viridiplantae</taxon>
        <taxon>Streptophyta</taxon>
        <taxon>Embryophyta</taxon>
        <taxon>Tracheophyta</taxon>
        <taxon>Spermatophyta</taxon>
        <taxon>Magnoliopsida</taxon>
        <taxon>eudicotyledons</taxon>
        <taxon>Gunneridae</taxon>
        <taxon>Pentapetalae</taxon>
        <taxon>rosids</taxon>
        <taxon>malvids</taxon>
        <taxon>Sapindales</taxon>
        <taxon>Sapindaceae</taxon>
        <taxon>Hippocastanoideae</taxon>
        <taxon>Acereae</taxon>
        <taxon>Acer</taxon>
    </lineage>
</organism>
<name>A0AA39S137_ACESA</name>
<dbReference type="EMBL" id="JAUESC010000382">
    <property type="protein sequence ID" value="KAK0586462.1"/>
    <property type="molecule type" value="Genomic_DNA"/>
</dbReference>
<dbReference type="PANTHER" id="PTHR22753">
    <property type="entry name" value="TRANSMEMBRANE PROTEIN 68"/>
    <property type="match status" value="1"/>
</dbReference>
<feature type="region of interest" description="Disordered" evidence="1">
    <location>
        <begin position="1"/>
        <end position="38"/>
    </location>
</feature>
<protein>
    <submittedName>
        <fullName evidence="2">Uncharacterized protein</fullName>
    </submittedName>
</protein>
<evidence type="ECO:0000313" key="3">
    <source>
        <dbReference type="Proteomes" id="UP001168877"/>
    </source>
</evidence>
<accession>A0AA39S137</accession>
<dbReference type="GO" id="GO:0016020">
    <property type="term" value="C:membrane"/>
    <property type="evidence" value="ECO:0007669"/>
    <property type="project" value="TreeGrafter"/>
</dbReference>
<sequence>MALAPELELRTEKSGSDGGGVGDVGGGEKNGSDGGGRLSKLGNCPVECGSSMKDSPTLLFLPGLDGLGLGLILHHKPLGKAFEVMCLHIPVHDRTSFEGLVKLFGRRFLWRMPSSCCCCS</sequence>
<keyword evidence="3" id="KW-1185">Reference proteome</keyword>
<dbReference type="AlphaFoldDB" id="A0AA39S137"/>
<comment type="caution">
    <text evidence="2">The sequence shown here is derived from an EMBL/GenBank/DDBJ whole genome shotgun (WGS) entry which is preliminary data.</text>
</comment>
<dbReference type="PANTHER" id="PTHR22753:SF14">
    <property type="entry name" value="MONOACYLGLYCEROL_DIACYLGLYCEROL O-ACYLTRANSFERASE"/>
    <property type="match status" value="1"/>
</dbReference>
<dbReference type="Proteomes" id="UP001168877">
    <property type="component" value="Unassembled WGS sequence"/>
</dbReference>
<proteinExistence type="predicted"/>
<evidence type="ECO:0000256" key="1">
    <source>
        <dbReference type="SAM" id="MobiDB-lite"/>
    </source>
</evidence>
<feature type="compositionally biased region" description="Gly residues" evidence="1">
    <location>
        <begin position="16"/>
        <end position="37"/>
    </location>
</feature>
<evidence type="ECO:0000313" key="2">
    <source>
        <dbReference type="EMBL" id="KAK0586462.1"/>
    </source>
</evidence>